<keyword evidence="7" id="KW-1185">Reference proteome</keyword>
<name>A0ABX4ZKX6_9PROT</name>
<dbReference type="Gene3D" id="3.30.200.20">
    <property type="entry name" value="Phosphorylase Kinase, domain 1"/>
    <property type="match status" value="1"/>
</dbReference>
<dbReference type="PANTHER" id="PTHR43289">
    <property type="entry name" value="MITOGEN-ACTIVATED PROTEIN KINASE KINASE KINASE 20-RELATED"/>
    <property type="match status" value="1"/>
</dbReference>
<evidence type="ECO:0000313" key="6">
    <source>
        <dbReference type="EMBL" id="POS61852.1"/>
    </source>
</evidence>
<evidence type="ECO:0000256" key="2">
    <source>
        <dbReference type="ARBA" id="ARBA00022741"/>
    </source>
</evidence>
<gene>
    <name evidence="6" type="ORF">ASQ42_07580</name>
</gene>
<protein>
    <submittedName>
        <fullName evidence="6">Serine/threonine protein kinase</fullName>
    </submittedName>
</protein>
<keyword evidence="6" id="KW-0723">Serine/threonine-protein kinase</keyword>
<dbReference type="InterPro" id="IPR008271">
    <property type="entry name" value="Ser/Thr_kinase_AS"/>
</dbReference>
<evidence type="ECO:0000313" key="7">
    <source>
        <dbReference type="Proteomes" id="UP000237218"/>
    </source>
</evidence>
<keyword evidence="2" id="KW-0547">Nucleotide-binding</keyword>
<dbReference type="InterPro" id="IPR011009">
    <property type="entry name" value="Kinase-like_dom_sf"/>
</dbReference>
<keyword evidence="4" id="KW-0067">ATP-binding</keyword>
<organism evidence="6 7">
    <name type="scientific">Parasaccharibacter apium</name>
    <dbReference type="NCBI Taxonomy" id="1510841"/>
    <lineage>
        <taxon>Bacteria</taxon>
        <taxon>Pseudomonadati</taxon>
        <taxon>Pseudomonadota</taxon>
        <taxon>Alphaproteobacteria</taxon>
        <taxon>Acetobacterales</taxon>
        <taxon>Acetobacteraceae</taxon>
        <taxon>Parasaccharibacter</taxon>
    </lineage>
</organism>
<dbReference type="SUPFAM" id="SSF56112">
    <property type="entry name" value="Protein kinase-like (PK-like)"/>
    <property type="match status" value="1"/>
</dbReference>
<sequence length="358" mass="39105">MSGVLHAIGDLVGGRYRVTNYIGQGGMQEVYRVHDQLLERDVVLKSPKNPTAEKRFNRSANLSARVNHDNVAKTLDYVEEGARFYLVEELIEGCDLGHFLKNYVGMLDPFAAGRVMHHLAKGLAASHHVNVIHRDLKPTNVMVVGGQDFVGFKITDFGIAKMAQEEIEEAVAGDEDGLTSSQTALGALPYMAPETIDDMKHADKPADVWAIAALTFEILTGKRPFGAGYKAVPLIQAAKVPPLPPLLVSKSQFAPFVTAIFELIKLCMQKDPALRPTADQLVMACEGLYYSTVPREFGTIKKFDNSSWGFASALVGSDIFCHVDSVYAAPALAIGERVWMSPYPGSPSRRAFPIVKAK</sequence>
<keyword evidence="3 6" id="KW-0418">Kinase</keyword>
<dbReference type="EMBL" id="LMYI01000012">
    <property type="protein sequence ID" value="POS61852.1"/>
    <property type="molecule type" value="Genomic_DNA"/>
</dbReference>
<dbReference type="RefSeq" id="WP_103765593.1">
    <property type="nucleotide sequence ID" value="NZ_LMYH01000012.1"/>
</dbReference>
<comment type="caution">
    <text evidence="6">The sequence shown here is derived from an EMBL/GenBank/DDBJ whole genome shotgun (WGS) entry which is preliminary data.</text>
</comment>
<proteinExistence type="predicted"/>
<dbReference type="SMART" id="SM00220">
    <property type="entry name" value="S_TKc"/>
    <property type="match status" value="1"/>
</dbReference>
<feature type="domain" description="Protein kinase" evidence="5">
    <location>
        <begin position="16"/>
        <end position="289"/>
    </location>
</feature>
<dbReference type="Pfam" id="PF00069">
    <property type="entry name" value="Pkinase"/>
    <property type="match status" value="1"/>
</dbReference>
<keyword evidence="1" id="KW-0808">Transferase</keyword>
<reference evidence="6 7" key="1">
    <citation type="submission" date="2018-02" db="EMBL/GenBank/DDBJ databases">
        <title>Draft genome sequences of four Parasaccharibacter apium strains isolated from honey bees.</title>
        <authorList>
            <person name="Corby-Harris V.L."/>
            <person name="Anderson K.E."/>
        </authorList>
    </citation>
    <scope>NUCLEOTIDE SEQUENCE [LARGE SCALE GENOMIC DNA]</scope>
    <source>
        <strain evidence="6 7">B8</strain>
    </source>
</reference>
<dbReference type="Gene3D" id="1.10.510.10">
    <property type="entry name" value="Transferase(Phosphotransferase) domain 1"/>
    <property type="match status" value="1"/>
</dbReference>
<evidence type="ECO:0000256" key="3">
    <source>
        <dbReference type="ARBA" id="ARBA00022777"/>
    </source>
</evidence>
<dbReference type="PANTHER" id="PTHR43289:SF6">
    <property type="entry name" value="SERINE_THREONINE-PROTEIN KINASE NEKL-3"/>
    <property type="match status" value="1"/>
</dbReference>
<dbReference type="InterPro" id="IPR000719">
    <property type="entry name" value="Prot_kinase_dom"/>
</dbReference>
<dbReference type="Proteomes" id="UP000237218">
    <property type="component" value="Unassembled WGS sequence"/>
</dbReference>
<evidence type="ECO:0000256" key="1">
    <source>
        <dbReference type="ARBA" id="ARBA00022679"/>
    </source>
</evidence>
<evidence type="ECO:0000259" key="5">
    <source>
        <dbReference type="PROSITE" id="PS50011"/>
    </source>
</evidence>
<evidence type="ECO:0000256" key="4">
    <source>
        <dbReference type="ARBA" id="ARBA00022840"/>
    </source>
</evidence>
<dbReference type="GO" id="GO:0004674">
    <property type="term" value="F:protein serine/threonine kinase activity"/>
    <property type="evidence" value="ECO:0007669"/>
    <property type="project" value="UniProtKB-KW"/>
</dbReference>
<dbReference type="PROSITE" id="PS00108">
    <property type="entry name" value="PROTEIN_KINASE_ST"/>
    <property type="match status" value="1"/>
</dbReference>
<dbReference type="PROSITE" id="PS50011">
    <property type="entry name" value="PROTEIN_KINASE_DOM"/>
    <property type="match status" value="1"/>
</dbReference>
<accession>A0ABX4ZKX6</accession>
<dbReference type="CDD" id="cd14014">
    <property type="entry name" value="STKc_PknB_like"/>
    <property type="match status" value="1"/>
</dbReference>